<dbReference type="GO" id="GO:0004930">
    <property type="term" value="F:G protein-coupled receptor activity"/>
    <property type="evidence" value="ECO:0007669"/>
    <property type="project" value="UniProtKB-KW"/>
</dbReference>
<dbReference type="InterPro" id="IPR017452">
    <property type="entry name" value="GPCR_Rhodpsn_7TM"/>
</dbReference>
<dbReference type="Pfam" id="PF00001">
    <property type="entry name" value="7tm_1"/>
    <property type="match status" value="1"/>
</dbReference>
<evidence type="ECO:0000313" key="12">
    <source>
        <dbReference type="Proteomes" id="UP001178508"/>
    </source>
</evidence>
<feature type="transmembrane region" description="Helical" evidence="9">
    <location>
        <begin position="146"/>
        <end position="164"/>
    </location>
</feature>
<dbReference type="PANTHER" id="PTHR24232:SF108">
    <property type="entry name" value="G-PROTEIN COUPLED RECEPTOR 35-LIKE-RELATED"/>
    <property type="match status" value="1"/>
</dbReference>
<feature type="transmembrane region" description="Helical" evidence="9">
    <location>
        <begin position="212"/>
        <end position="234"/>
    </location>
</feature>
<dbReference type="EMBL" id="OY660868">
    <property type="protein sequence ID" value="CAJ1055780.1"/>
    <property type="molecule type" value="Genomic_DNA"/>
</dbReference>
<keyword evidence="3 9" id="KW-1133">Transmembrane helix</keyword>
<feature type="transmembrane region" description="Helical" evidence="9">
    <location>
        <begin position="184"/>
        <end position="206"/>
    </location>
</feature>
<feature type="transmembrane region" description="Helical" evidence="9">
    <location>
        <begin position="260"/>
        <end position="282"/>
    </location>
</feature>
<keyword evidence="2 9" id="KW-0812">Transmembrane</keyword>
<evidence type="ECO:0000256" key="7">
    <source>
        <dbReference type="ARBA" id="ARBA00023180"/>
    </source>
</evidence>
<keyword evidence="7" id="KW-0325">Glycoprotein</keyword>
<dbReference type="SUPFAM" id="SSF81321">
    <property type="entry name" value="Family A G protein-coupled receptor-like"/>
    <property type="match status" value="1"/>
</dbReference>
<dbReference type="AlphaFoldDB" id="A0AAV1F494"/>
<keyword evidence="5 9" id="KW-0472">Membrane</keyword>
<evidence type="ECO:0000259" key="10">
    <source>
        <dbReference type="PROSITE" id="PS50262"/>
    </source>
</evidence>
<evidence type="ECO:0000256" key="9">
    <source>
        <dbReference type="SAM" id="Phobius"/>
    </source>
</evidence>
<evidence type="ECO:0000256" key="5">
    <source>
        <dbReference type="ARBA" id="ARBA00023136"/>
    </source>
</evidence>
<accession>A0AAV1F494</accession>
<keyword evidence="6 11" id="KW-0675">Receptor</keyword>
<keyword evidence="8" id="KW-0807">Transducer</keyword>
<dbReference type="PROSITE" id="PS50262">
    <property type="entry name" value="G_PROTEIN_RECEP_F1_2"/>
    <property type="match status" value="1"/>
</dbReference>
<reference evidence="11" key="1">
    <citation type="submission" date="2023-08" db="EMBL/GenBank/DDBJ databases">
        <authorList>
            <person name="Alioto T."/>
            <person name="Alioto T."/>
            <person name="Gomez Garrido J."/>
        </authorList>
    </citation>
    <scope>NUCLEOTIDE SEQUENCE</scope>
</reference>
<dbReference type="InterPro" id="IPR000276">
    <property type="entry name" value="GPCR_Rhodpsn"/>
</dbReference>
<keyword evidence="4" id="KW-0297">G-protein coupled receptor</keyword>
<feature type="domain" description="G-protein coupled receptors family 1 profile" evidence="10">
    <location>
        <begin position="92"/>
        <end position="318"/>
    </location>
</feature>
<dbReference type="Proteomes" id="UP001178508">
    <property type="component" value="Chromosome 5"/>
</dbReference>
<evidence type="ECO:0000256" key="3">
    <source>
        <dbReference type="ARBA" id="ARBA00022989"/>
    </source>
</evidence>
<dbReference type="PANTHER" id="PTHR24232">
    <property type="entry name" value="G-PROTEIN COUPLED RECEPTOR"/>
    <property type="match status" value="1"/>
</dbReference>
<keyword evidence="12" id="KW-1185">Reference proteome</keyword>
<proteinExistence type="predicted"/>
<evidence type="ECO:0000256" key="8">
    <source>
        <dbReference type="ARBA" id="ARBA00023224"/>
    </source>
</evidence>
<feature type="transmembrane region" description="Helical" evidence="9">
    <location>
        <begin position="113"/>
        <end position="134"/>
    </location>
</feature>
<dbReference type="GO" id="GO:0007200">
    <property type="term" value="P:phospholipase C-activating G protein-coupled receptor signaling pathway"/>
    <property type="evidence" value="ECO:0007669"/>
    <property type="project" value="TreeGrafter"/>
</dbReference>
<evidence type="ECO:0000313" key="11">
    <source>
        <dbReference type="EMBL" id="CAJ1055780.1"/>
    </source>
</evidence>
<dbReference type="GO" id="GO:0035025">
    <property type="term" value="P:positive regulation of Rho protein signal transduction"/>
    <property type="evidence" value="ECO:0007669"/>
    <property type="project" value="TreeGrafter"/>
</dbReference>
<sequence>MMGNSSTASSAPSAPSAPPCTLNCSISSNVSVGGASSSFLFPSPGGNLSFLLWFLDFSGAGLTRIVNRCHVQGGSLGWLGVKIFILVTAFPANAALMMTLLNRRRSMTPSELLGLNVSVMDVLYCLCLPLDLYTTLHHSPDSAQEALFALNVLGCPLLLTCMCLERYVAAAWPMIYIRMGRWEYRVVLCACTWVLTLTAALLGYFLGLFSVLLGLSVIISLLFLLMLLSLLGIVRVLRQSGPGDASGSGVPLKRRALKNVLAVMAPSVVAYSPLVALVPYMAVITSQHSDAVSPAQCDVLQVLLLFPNFGLFIGPTFYLSRLRQVSCWARNRKEQNDRTQTE</sequence>
<evidence type="ECO:0000256" key="4">
    <source>
        <dbReference type="ARBA" id="ARBA00023040"/>
    </source>
</evidence>
<evidence type="ECO:0000256" key="6">
    <source>
        <dbReference type="ARBA" id="ARBA00023170"/>
    </source>
</evidence>
<dbReference type="Gene3D" id="1.20.1070.10">
    <property type="entry name" value="Rhodopsin 7-helix transmembrane proteins"/>
    <property type="match status" value="1"/>
</dbReference>
<name>A0AAV1F494_XYRNO</name>
<feature type="transmembrane region" description="Helical" evidence="9">
    <location>
        <begin position="83"/>
        <end position="101"/>
    </location>
</feature>
<evidence type="ECO:0000256" key="1">
    <source>
        <dbReference type="ARBA" id="ARBA00004141"/>
    </source>
</evidence>
<gene>
    <name evidence="11" type="ORF">XNOV1_A017587</name>
</gene>
<organism evidence="11 12">
    <name type="scientific">Xyrichtys novacula</name>
    <name type="common">Pearly razorfish</name>
    <name type="synonym">Hemipteronotus novacula</name>
    <dbReference type="NCBI Taxonomy" id="13765"/>
    <lineage>
        <taxon>Eukaryota</taxon>
        <taxon>Metazoa</taxon>
        <taxon>Chordata</taxon>
        <taxon>Craniata</taxon>
        <taxon>Vertebrata</taxon>
        <taxon>Euteleostomi</taxon>
        <taxon>Actinopterygii</taxon>
        <taxon>Neopterygii</taxon>
        <taxon>Teleostei</taxon>
        <taxon>Neoteleostei</taxon>
        <taxon>Acanthomorphata</taxon>
        <taxon>Eupercaria</taxon>
        <taxon>Labriformes</taxon>
        <taxon>Labridae</taxon>
        <taxon>Xyrichtys</taxon>
    </lineage>
</organism>
<evidence type="ECO:0000256" key="2">
    <source>
        <dbReference type="ARBA" id="ARBA00022692"/>
    </source>
</evidence>
<protein>
    <submittedName>
        <fullName evidence="11">G-protein coupled receptor 35-like</fullName>
    </submittedName>
</protein>
<dbReference type="GO" id="GO:0005886">
    <property type="term" value="C:plasma membrane"/>
    <property type="evidence" value="ECO:0007669"/>
    <property type="project" value="TreeGrafter"/>
</dbReference>
<comment type="subcellular location">
    <subcellularLocation>
        <location evidence="1">Membrane</location>
        <topology evidence="1">Multi-pass membrane protein</topology>
    </subcellularLocation>
</comment>
<feature type="transmembrane region" description="Helical" evidence="9">
    <location>
        <begin position="302"/>
        <end position="320"/>
    </location>
</feature>